<dbReference type="Pfam" id="PF01478">
    <property type="entry name" value="Peptidase_A24"/>
    <property type="match status" value="1"/>
</dbReference>
<keyword evidence="4" id="KW-1133">Transmembrane helix</keyword>
<dbReference type="GO" id="GO:0006465">
    <property type="term" value="P:signal peptide processing"/>
    <property type="evidence" value="ECO:0007669"/>
    <property type="project" value="TreeGrafter"/>
</dbReference>
<evidence type="ECO:0000256" key="2">
    <source>
        <dbReference type="RuleBase" id="RU003793"/>
    </source>
</evidence>
<dbReference type="InterPro" id="IPR000045">
    <property type="entry name" value="Prepilin_IV_endopep_pep"/>
</dbReference>
<feature type="transmembrane region" description="Helical" evidence="4">
    <location>
        <begin position="174"/>
        <end position="191"/>
    </location>
</feature>
<dbReference type="GO" id="GO:0005886">
    <property type="term" value="C:plasma membrane"/>
    <property type="evidence" value="ECO:0007669"/>
    <property type="project" value="TreeGrafter"/>
</dbReference>
<proteinExistence type="inferred from homology"/>
<dbReference type="EMBL" id="CP023702">
    <property type="protein sequence ID" value="QEU72579.1"/>
    <property type="molecule type" value="Genomic_DNA"/>
</dbReference>
<keyword evidence="7" id="KW-1185">Reference proteome</keyword>
<feature type="domain" description="Prepilin type IV endopeptidase peptidase" evidence="5">
    <location>
        <begin position="202"/>
        <end position="312"/>
    </location>
</feature>
<dbReference type="PANTHER" id="PTHR30487:SF0">
    <property type="entry name" value="PREPILIN LEADER PEPTIDASE_N-METHYLTRANSFERASE-RELATED"/>
    <property type="match status" value="1"/>
</dbReference>
<evidence type="ECO:0000256" key="4">
    <source>
        <dbReference type="SAM" id="Phobius"/>
    </source>
</evidence>
<protein>
    <submittedName>
        <fullName evidence="6">Prepilin peptidase</fullName>
    </submittedName>
</protein>
<dbReference type="RefSeq" id="WP_150487926.1">
    <property type="nucleotide sequence ID" value="NZ_BMUV01000001.1"/>
</dbReference>
<dbReference type="InterPro" id="IPR050882">
    <property type="entry name" value="Prepilin_peptidase/N-MTase"/>
</dbReference>
<keyword evidence="4" id="KW-0812">Transmembrane</keyword>
<organism evidence="6 7">
    <name type="scientific">Streptomyces nitrosporeus</name>
    <dbReference type="NCBI Taxonomy" id="28894"/>
    <lineage>
        <taxon>Bacteria</taxon>
        <taxon>Bacillati</taxon>
        <taxon>Actinomycetota</taxon>
        <taxon>Actinomycetes</taxon>
        <taxon>Kitasatosporales</taxon>
        <taxon>Streptomycetaceae</taxon>
        <taxon>Streptomyces</taxon>
    </lineage>
</organism>
<sequence>MDATLIAVAVLWGAATGPLLPRAAYRFAVEPEEALRDSCPAGHTLGGPALGRGWIGSTTCASCATAPVPVHPGDTARAHPQTPGTPAPRTALGATAPETAAPAPGAAAAEARPAAPGAAVPSPEARSAASGAAASPPEARDPAPGAQAPEAPASDPGPGAGEQATRNPRYAPRFLAPAVNVLACAALAWAVGPRPELLVWLLAAPVAVLLAVIDHRVHRLPDPLTLPLAAGLGLLLGATALHPGHAGSWTTALLGGAGLGGFYFLLFLINPNGMGFGDVKLALSLGVGLGWYGWGVLFAGGFAGFLLGALYGACLMLLRRAGRRTGIPFGPFMITGALLGLLSGGLAG</sequence>
<evidence type="ECO:0000259" key="5">
    <source>
        <dbReference type="Pfam" id="PF01478"/>
    </source>
</evidence>
<dbReference type="Gene3D" id="1.20.120.1220">
    <property type="match status" value="1"/>
</dbReference>
<feature type="transmembrane region" description="Helical" evidence="4">
    <location>
        <begin position="249"/>
        <end position="269"/>
    </location>
</feature>
<dbReference type="Proteomes" id="UP000326178">
    <property type="component" value="Chromosome"/>
</dbReference>
<feature type="transmembrane region" description="Helical" evidence="4">
    <location>
        <begin position="329"/>
        <end position="347"/>
    </location>
</feature>
<reference evidence="6 7" key="1">
    <citation type="submission" date="2017-09" db="EMBL/GenBank/DDBJ databases">
        <authorList>
            <person name="Lee N."/>
            <person name="Cho B.-K."/>
        </authorList>
    </citation>
    <scope>NUCLEOTIDE SEQUENCE [LARGE SCALE GENOMIC DNA]</scope>
    <source>
        <strain evidence="6 7">ATCC 12769</strain>
    </source>
</reference>
<evidence type="ECO:0000313" key="6">
    <source>
        <dbReference type="EMBL" id="QEU72579.1"/>
    </source>
</evidence>
<evidence type="ECO:0000256" key="3">
    <source>
        <dbReference type="SAM" id="MobiDB-lite"/>
    </source>
</evidence>
<feature type="compositionally biased region" description="Low complexity" evidence="3">
    <location>
        <begin position="90"/>
        <end position="153"/>
    </location>
</feature>
<name>A0A5J6F841_9ACTN</name>
<dbReference type="InterPro" id="IPR014032">
    <property type="entry name" value="Peptidase_A24A_bac"/>
</dbReference>
<feature type="transmembrane region" description="Helical" evidence="4">
    <location>
        <begin position="224"/>
        <end position="242"/>
    </location>
</feature>
<dbReference type="OrthoDB" id="2087435at2"/>
<feature type="transmembrane region" description="Helical" evidence="4">
    <location>
        <begin position="198"/>
        <end position="218"/>
    </location>
</feature>
<accession>A0A5J6F841</accession>
<comment type="similarity">
    <text evidence="1 2">Belongs to the peptidase A24 family.</text>
</comment>
<dbReference type="AlphaFoldDB" id="A0A5J6F841"/>
<dbReference type="PANTHER" id="PTHR30487">
    <property type="entry name" value="TYPE 4 PREPILIN-LIKE PROTEINS LEADER PEPTIDE-PROCESSING ENZYME"/>
    <property type="match status" value="1"/>
</dbReference>
<evidence type="ECO:0000313" key="7">
    <source>
        <dbReference type="Proteomes" id="UP000326178"/>
    </source>
</evidence>
<feature type="region of interest" description="Disordered" evidence="3">
    <location>
        <begin position="71"/>
        <end position="166"/>
    </location>
</feature>
<dbReference type="GO" id="GO:0004190">
    <property type="term" value="F:aspartic-type endopeptidase activity"/>
    <property type="evidence" value="ECO:0007669"/>
    <property type="project" value="InterPro"/>
</dbReference>
<feature type="transmembrane region" description="Helical" evidence="4">
    <location>
        <begin position="289"/>
        <end position="317"/>
    </location>
</feature>
<gene>
    <name evidence="6" type="ORF">CP967_11745</name>
</gene>
<evidence type="ECO:0000256" key="1">
    <source>
        <dbReference type="ARBA" id="ARBA00005801"/>
    </source>
</evidence>
<keyword evidence="4" id="KW-0472">Membrane</keyword>
<dbReference type="KEGG" id="snk:CP967_11745"/>
<dbReference type="PRINTS" id="PR00864">
    <property type="entry name" value="PREPILNPTASE"/>
</dbReference>